<evidence type="ECO:0000259" key="1">
    <source>
        <dbReference type="Pfam" id="PF09423"/>
    </source>
</evidence>
<comment type="caution">
    <text evidence="3">The sequence shown here is derived from an EMBL/GenBank/DDBJ whole genome shotgun (WGS) entry which is preliminary data.</text>
</comment>
<evidence type="ECO:0000259" key="2">
    <source>
        <dbReference type="Pfam" id="PF16655"/>
    </source>
</evidence>
<proteinExistence type="predicted"/>
<dbReference type="OrthoDB" id="327733at2"/>
<dbReference type="CDD" id="cd07389">
    <property type="entry name" value="MPP_PhoD"/>
    <property type="match status" value="1"/>
</dbReference>
<dbReference type="Pfam" id="PF09423">
    <property type="entry name" value="PhoD"/>
    <property type="match status" value="1"/>
</dbReference>
<protein>
    <submittedName>
        <fullName evidence="3">Alkaline phosphatase</fullName>
    </submittedName>
</protein>
<dbReference type="PROSITE" id="PS51318">
    <property type="entry name" value="TAT"/>
    <property type="match status" value="1"/>
</dbReference>
<dbReference type="SUPFAM" id="SSF56300">
    <property type="entry name" value="Metallo-dependent phosphatases"/>
    <property type="match status" value="1"/>
</dbReference>
<gene>
    <name evidence="3" type="ORF">ENE74_02595</name>
</gene>
<accession>A0A437JC95</accession>
<dbReference type="InterPro" id="IPR032093">
    <property type="entry name" value="PhoD_N"/>
</dbReference>
<dbReference type="InterPro" id="IPR029052">
    <property type="entry name" value="Metallo-depent_PP-like"/>
</dbReference>
<feature type="domain" description="Phospholipase D N-terminal" evidence="2">
    <location>
        <begin position="37"/>
        <end position="124"/>
    </location>
</feature>
<name>A0A437JC95_9SPHN</name>
<sequence length="546" mass="59398">MTFPIDRRLLIKGSIFGLGALAIPGAAAALAGKGFTHGVASGEPSAGSVLLWTRFVAANDTTLRCEVAADSRFANVAGGGEVTARGEADHTAKITVAGLKPGTVYYYRFVAPDGSMSPVGRTKTLPQGDVARFGIALFSCSNLPFGWFTAYGHAAQRQDIDLVVHCGDYLYEYPVGTYPSAKEALPGRLIQPTNEMVTLADYRLRHACYRLDPDLQALHAMFPMIAQWDDHELANDAWTDGAENHQPETEGDWATRKAVAERVYREWMPVSEAPYSAYEIGSLATLFRPETRITGRSKQLELAEALAGRGDLGKALMEFRDGPWSAKDRSLMGERQEKWLYDGLAASTRKGTAWQIVAQQLVMGNGRFPSQAADWVPASAPDYIRQRTMAGVAASKAGLPFNLDAWDGYPAARTRLYEAALTADANMVVLSGDSHNAWGYDLGDRGSNGKRVAAGVEFAGHSVTSPGFESYVPQVAPADVAAALRQTNPDLIFSDTSRRGYVSLDITPQQVSGAWHFMRDIRSRTNEVAETKTMRVRKGMRTLESV</sequence>
<dbReference type="Pfam" id="PF16655">
    <property type="entry name" value="PhoD_N"/>
    <property type="match status" value="1"/>
</dbReference>
<dbReference type="InterPro" id="IPR006311">
    <property type="entry name" value="TAT_signal"/>
</dbReference>
<keyword evidence="4" id="KW-1185">Reference proteome</keyword>
<organism evidence="3 4">
    <name type="scientific">Sphingobium algorifonticola</name>
    <dbReference type="NCBI Taxonomy" id="2008318"/>
    <lineage>
        <taxon>Bacteria</taxon>
        <taxon>Pseudomonadati</taxon>
        <taxon>Pseudomonadota</taxon>
        <taxon>Alphaproteobacteria</taxon>
        <taxon>Sphingomonadales</taxon>
        <taxon>Sphingomonadaceae</taxon>
        <taxon>Sphingobium</taxon>
    </lineage>
</organism>
<dbReference type="InterPro" id="IPR038607">
    <property type="entry name" value="PhoD-like_sf"/>
</dbReference>
<dbReference type="PANTHER" id="PTHR43606">
    <property type="entry name" value="PHOSPHATASE, PUTATIVE (AFU_ORTHOLOGUE AFUA_6G08710)-RELATED"/>
    <property type="match status" value="1"/>
</dbReference>
<feature type="domain" description="PhoD-like phosphatase metallophosphatase" evidence="1">
    <location>
        <begin position="136"/>
        <end position="514"/>
    </location>
</feature>
<dbReference type="InterPro" id="IPR018946">
    <property type="entry name" value="PhoD-like_MPP"/>
</dbReference>
<dbReference type="PANTHER" id="PTHR43606:SF7">
    <property type="entry name" value="PHOSPHATASE, PUTATIVE (AFU_ORTHOLOGUE AFUA_6G08710)-RELATED"/>
    <property type="match status" value="1"/>
</dbReference>
<dbReference type="InterPro" id="IPR052900">
    <property type="entry name" value="Phospholipid_Metab_Enz"/>
</dbReference>
<dbReference type="Gene3D" id="3.60.21.70">
    <property type="entry name" value="PhoD-like phosphatase"/>
    <property type="match status" value="1"/>
</dbReference>
<reference evidence="3 4" key="1">
    <citation type="submission" date="2019-01" db="EMBL/GenBank/DDBJ databases">
        <authorList>
            <person name="Chen W.-M."/>
        </authorList>
    </citation>
    <scope>NUCLEOTIDE SEQUENCE [LARGE SCALE GENOMIC DNA]</scope>
    <source>
        <strain evidence="3 4">TLA-22</strain>
    </source>
</reference>
<dbReference type="RefSeq" id="WP_127689067.1">
    <property type="nucleotide sequence ID" value="NZ_RZUL01000001.1"/>
</dbReference>
<dbReference type="Gene3D" id="2.60.40.380">
    <property type="entry name" value="Purple acid phosphatase-like, N-terminal"/>
    <property type="match status" value="1"/>
</dbReference>
<evidence type="ECO:0000313" key="3">
    <source>
        <dbReference type="EMBL" id="RVT43527.1"/>
    </source>
</evidence>
<dbReference type="Proteomes" id="UP000282977">
    <property type="component" value="Unassembled WGS sequence"/>
</dbReference>
<dbReference type="AlphaFoldDB" id="A0A437JC95"/>
<dbReference type="EMBL" id="RZUL01000001">
    <property type="protein sequence ID" value="RVT43527.1"/>
    <property type="molecule type" value="Genomic_DNA"/>
</dbReference>
<evidence type="ECO:0000313" key="4">
    <source>
        <dbReference type="Proteomes" id="UP000282977"/>
    </source>
</evidence>